<sequence length="211" mass="22212">MTEPRALRADARRNVEKLLAAAREVFCEHGLGAPLGAVAARAGVSIGTLYNRFPTREALIDAALPELVACEMAAVADHALAEPTPWRRFATYLKGLCASQTGDHAISDVIAGSPYTSAALSAVCKDTFTLGARLIADAQADGSLRADVTLDDIFIAYWLNARLGEHSGPDADVASRRHIAILLDGLRADGATPLPSAPAHVAAVVRHLLQT</sequence>
<organism evidence="6 7">
    <name type="scientific">Mycolicibacterium peregrinum</name>
    <name type="common">Mycobacterium peregrinum</name>
    <dbReference type="NCBI Taxonomy" id="43304"/>
    <lineage>
        <taxon>Bacteria</taxon>
        <taxon>Bacillati</taxon>
        <taxon>Actinomycetota</taxon>
        <taxon>Actinomycetes</taxon>
        <taxon>Mycobacteriales</taxon>
        <taxon>Mycobacteriaceae</taxon>
        <taxon>Mycolicibacterium</taxon>
    </lineage>
</organism>
<dbReference type="InterPro" id="IPR009057">
    <property type="entry name" value="Homeodomain-like_sf"/>
</dbReference>
<keyword evidence="2 4" id="KW-0238">DNA-binding</keyword>
<evidence type="ECO:0000256" key="1">
    <source>
        <dbReference type="ARBA" id="ARBA00023015"/>
    </source>
</evidence>
<dbReference type="PANTHER" id="PTHR30055:SF234">
    <property type="entry name" value="HTH-TYPE TRANSCRIPTIONAL REGULATOR BETI"/>
    <property type="match status" value="1"/>
</dbReference>
<dbReference type="InterPro" id="IPR050109">
    <property type="entry name" value="HTH-type_TetR-like_transc_reg"/>
</dbReference>
<dbReference type="AlphaFoldDB" id="A0A1A0QVS3"/>
<dbReference type="PRINTS" id="PR00455">
    <property type="entry name" value="HTHTETR"/>
</dbReference>
<proteinExistence type="predicted"/>
<dbReference type="GO" id="GO:0003700">
    <property type="term" value="F:DNA-binding transcription factor activity"/>
    <property type="evidence" value="ECO:0007669"/>
    <property type="project" value="TreeGrafter"/>
</dbReference>
<evidence type="ECO:0000256" key="4">
    <source>
        <dbReference type="PROSITE-ProRule" id="PRU00335"/>
    </source>
</evidence>
<feature type="DNA-binding region" description="H-T-H motif" evidence="4">
    <location>
        <begin position="34"/>
        <end position="53"/>
    </location>
</feature>
<dbReference type="InterPro" id="IPR036271">
    <property type="entry name" value="Tet_transcr_reg_TetR-rel_C_sf"/>
</dbReference>
<evidence type="ECO:0000313" key="6">
    <source>
        <dbReference type="EMBL" id="OBB26251.1"/>
    </source>
</evidence>
<dbReference type="PANTHER" id="PTHR30055">
    <property type="entry name" value="HTH-TYPE TRANSCRIPTIONAL REGULATOR RUTR"/>
    <property type="match status" value="1"/>
</dbReference>
<dbReference type="SUPFAM" id="SSF48498">
    <property type="entry name" value="Tetracyclin repressor-like, C-terminal domain"/>
    <property type="match status" value="1"/>
</dbReference>
<dbReference type="Proteomes" id="UP000093902">
    <property type="component" value="Unassembled WGS sequence"/>
</dbReference>
<dbReference type="OrthoDB" id="9795011at2"/>
<dbReference type="SUPFAM" id="SSF46689">
    <property type="entry name" value="Homeodomain-like"/>
    <property type="match status" value="1"/>
</dbReference>
<comment type="caution">
    <text evidence="6">The sequence shown here is derived from an EMBL/GenBank/DDBJ whole genome shotgun (WGS) entry which is preliminary data.</text>
</comment>
<dbReference type="Gene3D" id="1.10.357.10">
    <property type="entry name" value="Tetracycline Repressor, domain 2"/>
    <property type="match status" value="1"/>
</dbReference>
<dbReference type="Pfam" id="PF21597">
    <property type="entry name" value="TetR_C_43"/>
    <property type="match status" value="1"/>
</dbReference>
<dbReference type="PROSITE" id="PS50977">
    <property type="entry name" value="HTH_TETR_2"/>
    <property type="match status" value="1"/>
</dbReference>
<protein>
    <recommendedName>
        <fullName evidence="5">HTH tetR-type domain-containing protein</fullName>
    </recommendedName>
</protein>
<gene>
    <name evidence="6" type="ORF">A5792_03875</name>
</gene>
<accession>A0A1A0QVS3</accession>
<evidence type="ECO:0000259" key="5">
    <source>
        <dbReference type="PROSITE" id="PS50977"/>
    </source>
</evidence>
<dbReference type="EMBL" id="LZSO01000034">
    <property type="protein sequence ID" value="OBB26251.1"/>
    <property type="molecule type" value="Genomic_DNA"/>
</dbReference>
<dbReference type="Pfam" id="PF00440">
    <property type="entry name" value="TetR_N"/>
    <property type="match status" value="1"/>
</dbReference>
<reference evidence="7" key="1">
    <citation type="submission" date="2016-06" db="EMBL/GenBank/DDBJ databases">
        <authorList>
            <person name="Sutton G."/>
            <person name="Brinkac L."/>
            <person name="Sanka R."/>
            <person name="Adams M."/>
            <person name="Lau E."/>
            <person name="Mehaffy C."/>
            <person name="Tameris M."/>
            <person name="Hatherill M."/>
            <person name="Hanekom W."/>
            <person name="Mahomed H."/>
            <person name="Mcshane H."/>
        </authorList>
    </citation>
    <scope>NUCLEOTIDE SEQUENCE [LARGE SCALE GENOMIC DNA]</scope>
    <source>
        <strain evidence="7">852002-51209_SCH5440388</strain>
    </source>
</reference>
<dbReference type="InterPro" id="IPR001647">
    <property type="entry name" value="HTH_TetR"/>
</dbReference>
<evidence type="ECO:0000256" key="2">
    <source>
        <dbReference type="ARBA" id="ARBA00023125"/>
    </source>
</evidence>
<feature type="domain" description="HTH tetR-type" evidence="5">
    <location>
        <begin position="12"/>
        <end position="71"/>
    </location>
</feature>
<dbReference type="RefSeq" id="WP_064934717.1">
    <property type="nucleotide sequence ID" value="NZ_LZSO01000034.1"/>
</dbReference>
<keyword evidence="3" id="KW-0804">Transcription</keyword>
<dbReference type="GO" id="GO:0000976">
    <property type="term" value="F:transcription cis-regulatory region binding"/>
    <property type="evidence" value="ECO:0007669"/>
    <property type="project" value="TreeGrafter"/>
</dbReference>
<dbReference type="InterPro" id="IPR049445">
    <property type="entry name" value="TetR_SbtR-like_C"/>
</dbReference>
<evidence type="ECO:0000313" key="7">
    <source>
        <dbReference type="Proteomes" id="UP000093902"/>
    </source>
</evidence>
<evidence type="ECO:0000256" key="3">
    <source>
        <dbReference type="ARBA" id="ARBA00023163"/>
    </source>
</evidence>
<name>A0A1A0QVS3_MYCPR</name>
<keyword evidence="1" id="KW-0805">Transcription regulation</keyword>